<proteinExistence type="predicted"/>
<evidence type="ECO:0000313" key="2">
    <source>
        <dbReference type="Proteomes" id="UP001234581"/>
    </source>
</evidence>
<comment type="caution">
    <text evidence="1">The sequence shown here is derived from an EMBL/GenBank/DDBJ whole genome shotgun (WGS) entry which is preliminary data.</text>
</comment>
<gene>
    <name evidence="1" type="ORF">O0I10_007708</name>
</gene>
<dbReference type="InterPro" id="IPR027417">
    <property type="entry name" value="P-loop_NTPase"/>
</dbReference>
<organism evidence="1 2">
    <name type="scientific">Lichtheimia ornata</name>
    <dbReference type="NCBI Taxonomy" id="688661"/>
    <lineage>
        <taxon>Eukaryota</taxon>
        <taxon>Fungi</taxon>
        <taxon>Fungi incertae sedis</taxon>
        <taxon>Mucoromycota</taxon>
        <taxon>Mucoromycotina</taxon>
        <taxon>Mucoromycetes</taxon>
        <taxon>Mucorales</taxon>
        <taxon>Lichtheimiaceae</taxon>
        <taxon>Lichtheimia</taxon>
    </lineage>
</organism>
<accession>A0AAD7XXN0</accession>
<name>A0AAD7XXN0_9FUNG</name>
<dbReference type="Gene3D" id="3.40.50.300">
    <property type="entry name" value="P-loop containing nucleotide triphosphate hydrolases"/>
    <property type="match status" value="1"/>
</dbReference>
<dbReference type="Proteomes" id="UP001234581">
    <property type="component" value="Unassembled WGS sequence"/>
</dbReference>
<dbReference type="AlphaFoldDB" id="A0AAD7XXN0"/>
<protein>
    <recommendedName>
        <fullName evidence="3">Helicase C-terminal domain-containing protein</fullName>
    </recommendedName>
</protein>
<dbReference type="SUPFAM" id="SSF52540">
    <property type="entry name" value="P-loop containing nucleoside triphosphate hydrolases"/>
    <property type="match status" value="1"/>
</dbReference>
<reference evidence="1 2" key="1">
    <citation type="submission" date="2023-03" db="EMBL/GenBank/DDBJ databases">
        <title>Genome sequence of Lichtheimia ornata CBS 291.66.</title>
        <authorList>
            <person name="Mohabir J.T."/>
            <person name="Shea T.P."/>
            <person name="Kurbessoian T."/>
            <person name="Berby B."/>
            <person name="Fontaine J."/>
            <person name="Livny J."/>
            <person name="Gnirke A."/>
            <person name="Stajich J.E."/>
            <person name="Cuomo C.A."/>
        </authorList>
    </citation>
    <scope>NUCLEOTIDE SEQUENCE [LARGE SCALE GENOMIC DNA]</scope>
    <source>
        <strain evidence="1">CBS 291.66</strain>
    </source>
</reference>
<dbReference type="GeneID" id="83215116"/>
<sequence>MVMIATMDQAISRIHRMTQNKQTFIHTVVIKDTVEEGLMDNVLRKKSELFRSVVEDEDHGHAKGVDIVMLDAEEE</sequence>
<keyword evidence="2" id="KW-1185">Reference proteome</keyword>
<evidence type="ECO:0000313" key="1">
    <source>
        <dbReference type="EMBL" id="KAJ8656631.1"/>
    </source>
</evidence>
<evidence type="ECO:0008006" key="3">
    <source>
        <dbReference type="Google" id="ProtNLM"/>
    </source>
</evidence>
<dbReference type="RefSeq" id="XP_058341544.1">
    <property type="nucleotide sequence ID" value="XM_058487722.1"/>
</dbReference>
<dbReference type="EMBL" id="JARTCD010000038">
    <property type="protein sequence ID" value="KAJ8656631.1"/>
    <property type="molecule type" value="Genomic_DNA"/>
</dbReference>